<feature type="region of interest" description="Disordered" evidence="1">
    <location>
        <begin position="26"/>
        <end position="87"/>
    </location>
</feature>
<comment type="caution">
    <text evidence="2">The sequence shown here is derived from an EMBL/GenBank/DDBJ whole genome shotgun (WGS) entry which is preliminary data.</text>
</comment>
<proteinExistence type="predicted"/>
<evidence type="ECO:0000256" key="1">
    <source>
        <dbReference type="SAM" id="MobiDB-lite"/>
    </source>
</evidence>
<sequence>SVRPDGPGNGPAQCTQAHRRVAAVLPADHRCGQRTHSGAGGADSLAAGGRPDHRAGPVSPGTGRAPADRPPGLLHAAAGGGDTRPPG</sequence>
<gene>
    <name evidence="2" type="ORF">Tci_929801</name>
</gene>
<reference evidence="2" key="1">
    <citation type="journal article" date="2019" name="Sci. Rep.">
        <title>Draft genome of Tanacetum cinerariifolium, the natural source of mosquito coil.</title>
        <authorList>
            <person name="Yamashiro T."/>
            <person name="Shiraishi A."/>
            <person name="Satake H."/>
            <person name="Nakayama K."/>
        </authorList>
    </citation>
    <scope>NUCLEOTIDE SEQUENCE</scope>
</reference>
<dbReference type="AlphaFoldDB" id="A0A699XCM1"/>
<feature type="non-terminal residue" evidence="2">
    <location>
        <position position="1"/>
    </location>
</feature>
<feature type="compositionally biased region" description="Gly residues" evidence="1">
    <location>
        <begin position="78"/>
        <end position="87"/>
    </location>
</feature>
<feature type="non-terminal residue" evidence="2">
    <location>
        <position position="87"/>
    </location>
</feature>
<organism evidence="2">
    <name type="scientific">Tanacetum cinerariifolium</name>
    <name type="common">Dalmatian daisy</name>
    <name type="synonym">Chrysanthemum cinerariifolium</name>
    <dbReference type="NCBI Taxonomy" id="118510"/>
    <lineage>
        <taxon>Eukaryota</taxon>
        <taxon>Viridiplantae</taxon>
        <taxon>Streptophyta</taxon>
        <taxon>Embryophyta</taxon>
        <taxon>Tracheophyta</taxon>
        <taxon>Spermatophyta</taxon>
        <taxon>Magnoliopsida</taxon>
        <taxon>eudicotyledons</taxon>
        <taxon>Gunneridae</taxon>
        <taxon>Pentapetalae</taxon>
        <taxon>asterids</taxon>
        <taxon>campanulids</taxon>
        <taxon>Asterales</taxon>
        <taxon>Asteraceae</taxon>
        <taxon>Asteroideae</taxon>
        <taxon>Anthemideae</taxon>
        <taxon>Anthemidinae</taxon>
        <taxon>Tanacetum</taxon>
    </lineage>
</organism>
<name>A0A699XCM1_TANCI</name>
<accession>A0A699XCM1</accession>
<evidence type="ECO:0000313" key="2">
    <source>
        <dbReference type="EMBL" id="GFD57832.1"/>
    </source>
</evidence>
<protein>
    <submittedName>
        <fullName evidence="2">Uncharacterized protein</fullName>
    </submittedName>
</protein>
<dbReference type="EMBL" id="BKCJ011845484">
    <property type="protein sequence ID" value="GFD57832.1"/>
    <property type="molecule type" value="Genomic_DNA"/>
</dbReference>